<evidence type="ECO:0000313" key="2">
    <source>
        <dbReference type="EMBL" id="WFR95712.1"/>
    </source>
</evidence>
<sequence>MKIAVSRSIFGLFTLMATAAQAEDADVKQTYYSADSWAVTMHEDGFKNVKPNSCAIQSTLWTNKEVVFGLINKDDITSFYGLFIAKKDWNLPLTTPPKVASITISSSNNSREVKFFSSKMDMTVASEEALSSFFQTNATFGPMDGASLLNAMFFRTMPKTQQAEELEKKPELANAVSLVNFTEAFESVFNAEGDPAGIAISFGGNEPVWSIPPLSRYEAAQINFAVKTCIADMTRLNSSENTPSKTSPLGSEN</sequence>
<evidence type="ECO:0000313" key="3">
    <source>
        <dbReference type="Proteomes" id="UP000249499"/>
    </source>
</evidence>
<reference evidence="3" key="2">
    <citation type="journal article" date="2023" name="MicrobiologyOpen">
        <title>Genomics of the tumorigenes clade of the family Rhizobiaceae and description of Rhizobium rhododendri sp. nov.</title>
        <authorList>
            <person name="Kuzmanovic N."/>
            <person name="diCenzo G.C."/>
            <person name="Bunk B."/>
            <person name="Sproeer C."/>
            <person name="Fruehling A."/>
            <person name="Neumann-Schaal M."/>
            <person name="Overmann J."/>
            <person name="Smalla K."/>
        </authorList>
    </citation>
    <scope>NUCLEOTIDE SEQUENCE [LARGE SCALE GENOMIC DNA]</scope>
    <source>
        <strain evidence="3">1078</strain>
    </source>
</reference>
<name>A0AAF1KQH2_9HYPH</name>
<proteinExistence type="predicted"/>
<dbReference type="KEGG" id="rtu:PR017_00740"/>
<feature type="chain" id="PRO_5042176734" evidence="1">
    <location>
        <begin position="23"/>
        <end position="253"/>
    </location>
</feature>
<gene>
    <name evidence="2" type="ORF">PR017_00740</name>
</gene>
<organism evidence="2 3">
    <name type="scientific">Rhizobium tumorigenes</name>
    <dbReference type="NCBI Taxonomy" id="2041385"/>
    <lineage>
        <taxon>Bacteria</taxon>
        <taxon>Pseudomonadati</taxon>
        <taxon>Pseudomonadota</taxon>
        <taxon>Alphaproteobacteria</taxon>
        <taxon>Hyphomicrobiales</taxon>
        <taxon>Rhizobiaceae</taxon>
        <taxon>Rhizobium/Agrobacterium group</taxon>
        <taxon>Rhizobium</taxon>
    </lineage>
</organism>
<keyword evidence="1" id="KW-0732">Signal</keyword>
<accession>A0AAF1KQH2</accession>
<feature type="signal peptide" evidence="1">
    <location>
        <begin position="1"/>
        <end position="22"/>
    </location>
</feature>
<keyword evidence="3" id="KW-1185">Reference proteome</keyword>
<reference evidence="2 3" key="1">
    <citation type="journal article" date="2018" name="Sci. Rep.">
        <title>Rhizobium tumorigenes sp. nov., a novel plant tumorigenic bacterium isolated from cane gall tumors on thornless blackberry.</title>
        <authorList>
            <person name="Kuzmanovi N."/>
            <person name="Smalla K."/>
            <person name="Gronow S."/>
            <person name="PuBawska J."/>
        </authorList>
    </citation>
    <scope>NUCLEOTIDE SEQUENCE [LARGE SCALE GENOMIC DNA]</scope>
    <source>
        <strain evidence="2 3">1078</strain>
    </source>
</reference>
<dbReference type="AlphaFoldDB" id="A0AAF1KQH2"/>
<dbReference type="Proteomes" id="UP000249499">
    <property type="component" value="Chromosome"/>
</dbReference>
<dbReference type="EMBL" id="CP117255">
    <property type="protein sequence ID" value="WFR95712.1"/>
    <property type="molecule type" value="Genomic_DNA"/>
</dbReference>
<dbReference type="RefSeq" id="WP_111216640.1">
    <property type="nucleotide sequence ID" value="NZ_CP117255.1"/>
</dbReference>
<protein>
    <submittedName>
        <fullName evidence="2">Uncharacterized protein</fullName>
    </submittedName>
</protein>
<evidence type="ECO:0000256" key="1">
    <source>
        <dbReference type="SAM" id="SignalP"/>
    </source>
</evidence>